<dbReference type="InterPro" id="IPR016120">
    <property type="entry name" value="Sig_transdc_His_kin_SpoOB"/>
</dbReference>
<evidence type="ECO:0000259" key="5">
    <source>
        <dbReference type="Pfam" id="PF14689"/>
    </source>
</evidence>
<keyword evidence="7" id="KW-1185">Reference proteome</keyword>
<dbReference type="Proteomes" id="UP000609323">
    <property type="component" value="Unassembled WGS sequence"/>
</dbReference>
<feature type="transmembrane region" description="Helical" evidence="4">
    <location>
        <begin position="12"/>
        <end position="32"/>
    </location>
</feature>
<name>A0ABQ1G4F0_9BACL</name>
<keyword evidence="1" id="KW-0597">Phosphoprotein</keyword>
<evidence type="ECO:0000256" key="3">
    <source>
        <dbReference type="ARBA" id="ARBA00022777"/>
    </source>
</evidence>
<keyword evidence="4" id="KW-0472">Membrane</keyword>
<feature type="domain" description="SpoOB alpha-helical" evidence="5">
    <location>
        <begin position="75"/>
        <end position="126"/>
    </location>
</feature>
<comment type="caution">
    <text evidence="6">The sequence shown here is derived from an EMBL/GenBank/DDBJ whole genome shotgun (WGS) entry which is preliminary data.</text>
</comment>
<dbReference type="InterPro" id="IPR039506">
    <property type="entry name" value="SPOB_a"/>
</dbReference>
<proteinExistence type="predicted"/>
<dbReference type="EMBL" id="BMHF01000006">
    <property type="protein sequence ID" value="GGA36667.1"/>
    <property type="molecule type" value="Genomic_DNA"/>
</dbReference>
<gene>
    <name evidence="6" type="ORF">GCM10010917_22300</name>
</gene>
<organism evidence="6 7">
    <name type="scientific">Paenibacillus physcomitrellae</name>
    <dbReference type="NCBI Taxonomy" id="1619311"/>
    <lineage>
        <taxon>Bacteria</taxon>
        <taxon>Bacillati</taxon>
        <taxon>Bacillota</taxon>
        <taxon>Bacilli</taxon>
        <taxon>Bacillales</taxon>
        <taxon>Paenibacillaceae</taxon>
        <taxon>Paenibacillus</taxon>
    </lineage>
</organism>
<evidence type="ECO:0000313" key="6">
    <source>
        <dbReference type="EMBL" id="GGA36667.1"/>
    </source>
</evidence>
<evidence type="ECO:0000256" key="2">
    <source>
        <dbReference type="ARBA" id="ARBA00022679"/>
    </source>
</evidence>
<dbReference type="Pfam" id="PF14689">
    <property type="entry name" value="SPOB_a"/>
    <property type="match status" value="1"/>
</dbReference>
<evidence type="ECO:0000256" key="1">
    <source>
        <dbReference type="ARBA" id="ARBA00022553"/>
    </source>
</evidence>
<feature type="transmembrane region" description="Helical" evidence="4">
    <location>
        <begin position="38"/>
        <end position="57"/>
    </location>
</feature>
<keyword evidence="4" id="KW-1133">Transmembrane helix</keyword>
<keyword evidence="4" id="KW-0812">Transmembrane</keyword>
<dbReference type="SUPFAM" id="SSF55890">
    <property type="entry name" value="Sporulation response regulatory protein Spo0B"/>
    <property type="match status" value="1"/>
</dbReference>
<keyword evidence="3" id="KW-0418">Kinase</keyword>
<accession>A0ABQ1G4F0</accession>
<sequence length="254" mass="29333">MRRGLRLIMNDRRSLTIIAGILLLIPLVLFYFNRSLLIHILLCMWVGVVIYGYWVYMRKQQEAEKRRLLESFQRTATSTLAHYRHDWMNDLQILYGYIKLGKHDKLLGSLDRIKERMAAESHISRLGIPSLVFYLQSFREMNNSVQLEVVVEEGLELGPLLGRREADDWAETVIETIRAYQFAGRSSWGEIIGLTMSIYREGGEVVVRFEPAGTSGNPELLKANTVKAIRNKLIYLKEEAMQQGVCELRMPLAI</sequence>
<protein>
    <recommendedName>
        <fullName evidence="5">SpoOB alpha-helical domain-containing protein</fullName>
    </recommendedName>
</protein>
<evidence type="ECO:0000256" key="4">
    <source>
        <dbReference type="SAM" id="Phobius"/>
    </source>
</evidence>
<keyword evidence="2" id="KW-0808">Transferase</keyword>
<reference evidence="7" key="1">
    <citation type="journal article" date="2019" name="Int. J. Syst. Evol. Microbiol.">
        <title>The Global Catalogue of Microorganisms (GCM) 10K type strain sequencing project: providing services to taxonomists for standard genome sequencing and annotation.</title>
        <authorList>
            <consortium name="The Broad Institute Genomics Platform"/>
            <consortium name="The Broad Institute Genome Sequencing Center for Infectious Disease"/>
            <person name="Wu L."/>
            <person name="Ma J."/>
        </authorList>
    </citation>
    <scope>NUCLEOTIDE SEQUENCE [LARGE SCALE GENOMIC DNA]</scope>
    <source>
        <strain evidence="7">CGMCC 1.15044</strain>
    </source>
</reference>
<evidence type="ECO:0000313" key="7">
    <source>
        <dbReference type="Proteomes" id="UP000609323"/>
    </source>
</evidence>
<dbReference type="Gene3D" id="1.10.287.130">
    <property type="match status" value="1"/>
</dbReference>